<feature type="transmembrane region" description="Helical" evidence="2">
    <location>
        <begin position="87"/>
        <end position="108"/>
    </location>
</feature>
<protein>
    <submittedName>
        <fullName evidence="3">AtpZ/AtpI family protein</fullName>
    </submittedName>
</protein>
<feature type="region of interest" description="Disordered" evidence="1">
    <location>
        <begin position="1"/>
        <end position="21"/>
    </location>
</feature>
<accession>A0ABU4RR58</accession>
<keyword evidence="2" id="KW-1133">Transmembrane helix</keyword>
<dbReference type="EMBL" id="JAXAFJ010000011">
    <property type="protein sequence ID" value="MDX6807335.1"/>
    <property type="molecule type" value="Genomic_DNA"/>
</dbReference>
<organism evidence="3 4">
    <name type="scientific">Terrihabitans rhizophilus</name>
    <dbReference type="NCBI Taxonomy" id="3092662"/>
    <lineage>
        <taxon>Bacteria</taxon>
        <taxon>Pseudomonadati</taxon>
        <taxon>Pseudomonadota</taxon>
        <taxon>Alphaproteobacteria</taxon>
        <taxon>Hyphomicrobiales</taxon>
        <taxon>Terrihabitans</taxon>
    </lineage>
</organism>
<dbReference type="InterPro" id="IPR032820">
    <property type="entry name" value="ATPase_put"/>
</dbReference>
<feature type="transmembrane region" description="Helical" evidence="2">
    <location>
        <begin position="59"/>
        <end position="81"/>
    </location>
</feature>
<keyword evidence="4" id="KW-1185">Reference proteome</keyword>
<evidence type="ECO:0000313" key="3">
    <source>
        <dbReference type="EMBL" id="MDX6807335.1"/>
    </source>
</evidence>
<dbReference type="Pfam" id="PF09527">
    <property type="entry name" value="ATPase_gene1"/>
    <property type="match status" value="1"/>
</dbReference>
<evidence type="ECO:0000313" key="4">
    <source>
        <dbReference type="Proteomes" id="UP001274321"/>
    </source>
</evidence>
<keyword evidence="2" id="KW-0472">Membrane</keyword>
<comment type="caution">
    <text evidence="3">The sequence shown here is derived from an EMBL/GenBank/DDBJ whole genome shotgun (WGS) entry which is preliminary data.</text>
</comment>
<dbReference type="Proteomes" id="UP001274321">
    <property type="component" value="Unassembled WGS sequence"/>
</dbReference>
<evidence type="ECO:0000256" key="2">
    <source>
        <dbReference type="SAM" id="Phobius"/>
    </source>
</evidence>
<sequence length="122" mass="12629">MSGSDPETRDEGKDVSAEGRDLQERLSKLDAALKKAKRPGKDDARSQSSMAAGAQGMALALRLGSEFAAAVLVGAALGWFLDQFAGTRPWGMIVFLMLGFAAGVLNILRSSALNKGTGSTGG</sequence>
<proteinExistence type="predicted"/>
<evidence type="ECO:0000256" key="1">
    <source>
        <dbReference type="SAM" id="MobiDB-lite"/>
    </source>
</evidence>
<keyword evidence="2" id="KW-0812">Transmembrane</keyword>
<gene>
    <name evidence="3" type="ORF">SCD90_14780</name>
</gene>
<reference evidence="3 4" key="1">
    <citation type="submission" date="2023-11" db="EMBL/GenBank/DDBJ databases">
        <authorList>
            <person name="Bao R."/>
        </authorList>
    </citation>
    <scope>NUCLEOTIDE SEQUENCE [LARGE SCALE GENOMIC DNA]</scope>
    <source>
        <strain evidence="3 4">PJ23</strain>
    </source>
</reference>
<dbReference type="RefSeq" id="WP_319845464.1">
    <property type="nucleotide sequence ID" value="NZ_JAXAFJ010000011.1"/>
</dbReference>
<name>A0ABU4RR58_9HYPH</name>